<dbReference type="HOGENOM" id="CLU_1023466_0_0_1"/>
<sequence>MTHAHWLAPRTYATTRSPRPPRYCKQQAHMSAPRASTQAWPPSGGPNDHLYAPQNPAAAPPAAVGPSVEDLRLFQAWSRTQSQNPPPTWAEYQLFRQITGGAAPPPPVHGPAQHVLDPQLSIMDNFMAVDQRMELLEAELNTMKRKSRSYADGEDADDEESDEEEPRRRRGRRARNSPFILCEKGARLSPPQELVKRDLRCHVKREMQKLAGLGKNPFPFYPNEDEPLQDVPSIPSAPAEDDPGAGAPQGPAVAALPIDWTEDIDSPVNAVI</sequence>
<feature type="compositionally biased region" description="Low complexity" evidence="1">
    <location>
        <begin position="244"/>
        <end position="257"/>
    </location>
</feature>
<keyword evidence="3" id="KW-1185">Reference proteome</keyword>
<protein>
    <submittedName>
        <fullName evidence="2">Uncharacterized protein</fullName>
    </submittedName>
</protein>
<feature type="region of interest" description="Disordered" evidence="1">
    <location>
        <begin position="144"/>
        <end position="173"/>
    </location>
</feature>
<accession>A0A0C3PE46</accession>
<evidence type="ECO:0000313" key="2">
    <source>
        <dbReference type="EMBL" id="KIP03683.1"/>
    </source>
</evidence>
<feature type="region of interest" description="Disordered" evidence="1">
    <location>
        <begin position="1"/>
        <end position="49"/>
    </location>
</feature>
<dbReference type="EMBL" id="KN840605">
    <property type="protein sequence ID" value="KIP03683.1"/>
    <property type="molecule type" value="Genomic_DNA"/>
</dbReference>
<gene>
    <name evidence="2" type="ORF">PHLGIDRAFT_121381</name>
</gene>
<dbReference type="AlphaFoldDB" id="A0A0C3PE46"/>
<reference evidence="2 3" key="1">
    <citation type="journal article" date="2014" name="PLoS Genet.">
        <title>Analysis of the Phlebiopsis gigantea genome, transcriptome and secretome provides insight into its pioneer colonization strategies of wood.</title>
        <authorList>
            <person name="Hori C."/>
            <person name="Ishida T."/>
            <person name="Igarashi K."/>
            <person name="Samejima M."/>
            <person name="Suzuki H."/>
            <person name="Master E."/>
            <person name="Ferreira P."/>
            <person name="Ruiz-Duenas F.J."/>
            <person name="Held B."/>
            <person name="Canessa P."/>
            <person name="Larrondo L.F."/>
            <person name="Schmoll M."/>
            <person name="Druzhinina I.S."/>
            <person name="Kubicek C.P."/>
            <person name="Gaskell J.A."/>
            <person name="Kersten P."/>
            <person name="St John F."/>
            <person name="Glasner J."/>
            <person name="Sabat G."/>
            <person name="Splinter BonDurant S."/>
            <person name="Syed K."/>
            <person name="Yadav J."/>
            <person name="Mgbeahuruike A.C."/>
            <person name="Kovalchuk A."/>
            <person name="Asiegbu F.O."/>
            <person name="Lackner G."/>
            <person name="Hoffmeister D."/>
            <person name="Rencoret J."/>
            <person name="Gutierrez A."/>
            <person name="Sun H."/>
            <person name="Lindquist E."/>
            <person name="Barry K."/>
            <person name="Riley R."/>
            <person name="Grigoriev I.V."/>
            <person name="Henrissat B."/>
            <person name="Kues U."/>
            <person name="Berka R.M."/>
            <person name="Martinez A.T."/>
            <person name="Covert S.F."/>
            <person name="Blanchette R.A."/>
            <person name="Cullen D."/>
        </authorList>
    </citation>
    <scope>NUCLEOTIDE SEQUENCE [LARGE SCALE GENOMIC DNA]</scope>
    <source>
        <strain evidence="2 3">11061_1 CR5-6</strain>
    </source>
</reference>
<feature type="region of interest" description="Disordered" evidence="1">
    <location>
        <begin position="213"/>
        <end position="259"/>
    </location>
</feature>
<evidence type="ECO:0000313" key="3">
    <source>
        <dbReference type="Proteomes" id="UP000053257"/>
    </source>
</evidence>
<organism evidence="2 3">
    <name type="scientific">Phlebiopsis gigantea (strain 11061_1 CR5-6)</name>
    <name type="common">White-rot fungus</name>
    <name type="synonym">Peniophora gigantea</name>
    <dbReference type="NCBI Taxonomy" id="745531"/>
    <lineage>
        <taxon>Eukaryota</taxon>
        <taxon>Fungi</taxon>
        <taxon>Dikarya</taxon>
        <taxon>Basidiomycota</taxon>
        <taxon>Agaricomycotina</taxon>
        <taxon>Agaricomycetes</taxon>
        <taxon>Polyporales</taxon>
        <taxon>Phanerochaetaceae</taxon>
        <taxon>Phlebiopsis</taxon>
    </lineage>
</organism>
<name>A0A0C3PE46_PHLG1</name>
<evidence type="ECO:0000256" key="1">
    <source>
        <dbReference type="SAM" id="MobiDB-lite"/>
    </source>
</evidence>
<dbReference type="Proteomes" id="UP000053257">
    <property type="component" value="Unassembled WGS sequence"/>
</dbReference>
<proteinExistence type="predicted"/>
<feature type="compositionally biased region" description="Acidic residues" evidence="1">
    <location>
        <begin position="152"/>
        <end position="164"/>
    </location>
</feature>